<keyword evidence="2" id="KW-0804">Transcription</keyword>
<reference evidence="5" key="1">
    <citation type="journal article" date="2014" name="Int. J. Syst. Evol. Microbiol.">
        <title>Complete genome of a new Firmicutes species belonging to the dominant human colonic microbiota ('Ruminococcus bicirculans') reveals two chromosomes and a selective capacity to utilize plant glucans.</title>
        <authorList>
            <consortium name="NISC Comparative Sequencing Program"/>
            <person name="Wegmann U."/>
            <person name="Louis P."/>
            <person name="Goesmann A."/>
            <person name="Henrissat B."/>
            <person name="Duncan S.H."/>
            <person name="Flint H.J."/>
        </authorList>
    </citation>
    <scope>NUCLEOTIDE SEQUENCE</scope>
    <source>
        <strain evidence="5">CECT 7703</strain>
    </source>
</reference>
<evidence type="ECO:0000256" key="2">
    <source>
        <dbReference type="ARBA" id="ARBA00023163"/>
    </source>
</evidence>
<dbReference type="PANTHER" id="PTHR34580">
    <property type="match status" value="1"/>
</dbReference>
<dbReference type="Pfam" id="PF08279">
    <property type="entry name" value="HTH_11"/>
    <property type="match status" value="1"/>
</dbReference>
<dbReference type="Gene3D" id="1.10.10.10">
    <property type="entry name" value="Winged helix-like DNA-binding domain superfamily/Winged helix DNA-binding domain"/>
    <property type="match status" value="1"/>
</dbReference>
<dbReference type="InterPro" id="IPR013196">
    <property type="entry name" value="HTH_11"/>
</dbReference>
<dbReference type="SUPFAM" id="SSF46785">
    <property type="entry name" value="Winged helix' DNA-binding domain"/>
    <property type="match status" value="1"/>
</dbReference>
<protein>
    <submittedName>
        <fullName evidence="5">WYL domain-containing protein</fullName>
    </submittedName>
</protein>
<reference evidence="5" key="2">
    <citation type="submission" date="2023-06" db="EMBL/GenBank/DDBJ databases">
        <authorList>
            <person name="Lucena T."/>
            <person name="Sun Q."/>
        </authorList>
    </citation>
    <scope>NUCLEOTIDE SEQUENCE</scope>
    <source>
        <strain evidence="5">CECT 7703</strain>
    </source>
</reference>
<dbReference type="Proteomes" id="UP001180081">
    <property type="component" value="Unassembled WGS sequence"/>
</dbReference>
<dbReference type="InterPro" id="IPR001034">
    <property type="entry name" value="DeoR_HTH"/>
</dbReference>
<feature type="domain" description="HTH deoR-type" evidence="4">
    <location>
        <begin position="2"/>
        <end position="57"/>
    </location>
</feature>
<accession>A0ABT8B0T7</accession>
<dbReference type="PIRSF" id="PIRSF016838">
    <property type="entry name" value="PafC"/>
    <property type="match status" value="1"/>
</dbReference>
<evidence type="ECO:0000313" key="5">
    <source>
        <dbReference type="EMBL" id="MDN3575721.1"/>
    </source>
</evidence>
<dbReference type="PROSITE" id="PS51000">
    <property type="entry name" value="HTH_DEOR_2"/>
    <property type="match status" value="1"/>
</dbReference>
<dbReference type="Pfam" id="PF25583">
    <property type="entry name" value="WCX"/>
    <property type="match status" value="1"/>
</dbReference>
<dbReference type="EMBL" id="JAUFPU010000003">
    <property type="protein sequence ID" value="MDN3575721.1"/>
    <property type="molecule type" value="Genomic_DNA"/>
</dbReference>
<dbReference type="InterPro" id="IPR036390">
    <property type="entry name" value="WH_DNA-bd_sf"/>
</dbReference>
<keyword evidence="1" id="KW-0805">Transcription regulation</keyword>
<evidence type="ECO:0000313" key="6">
    <source>
        <dbReference type="Proteomes" id="UP001180081"/>
    </source>
</evidence>
<dbReference type="RefSeq" id="WP_290331370.1">
    <property type="nucleotide sequence ID" value="NZ_JAUFPU010000003.1"/>
</dbReference>
<dbReference type="InterPro" id="IPR051534">
    <property type="entry name" value="CBASS_pafABC_assoc_protein"/>
</dbReference>
<feature type="signal peptide" evidence="3">
    <location>
        <begin position="1"/>
        <end position="21"/>
    </location>
</feature>
<evidence type="ECO:0000256" key="3">
    <source>
        <dbReference type="SAM" id="SignalP"/>
    </source>
</evidence>
<dbReference type="InterPro" id="IPR036388">
    <property type="entry name" value="WH-like_DNA-bd_sf"/>
</dbReference>
<dbReference type="Pfam" id="PF13280">
    <property type="entry name" value="WYL"/>
    <property type="match status" value="1"/>
</dbReference>
<dbReference type="InterPro" id="IPR057727">
    <property type="entry name" value="WCX_dom"/>
</dbReference>
<sequence>MRSSRLLSILMLLQWRGCLSATVLAREFEVSVRTIYRDVDALSASGVPVYAERGRQGGITLHEGYRTRLTGLTPGEAESLPLAGIATIARDLGLGAEATAAQLKLMASLPVDAGEGALRIARRFHIDPLPWYHRAETAPCLPELANAVWRERCILIDYENWQGPTRHELEPLGLVLKGGLWYLVASHRGKQPRSYRVASIRSIEVSDRSFKRPAGFDLAVHWPASVADFERWLTRDIATVRLSAEGCRILRAVSPMAAEQVEASSRPSAREQWIEAEMPIETPEYSARQLLRLGAEVEVLAPAALRLALQQEAQAVLALYGQEPNPGAGKVGSGKA</sequence>
<keyword evidence="3" id="KW-0732">Signal</keyword>
<dbReference type="PROSITE" id="PS52050">
    <property type="entry name" value="WYL"/>
    <property type="match status" value="1"/>
</dbReference>
<dbReference type="InterPro" id="IPR026881">
    <property type="entry name" value="WYL_dom"/>
</dbReference>
<proteinExistence type="predicted"/>
<dbReference type="PANTHER" id="PTHR34580:SF1">
    <property type="entry name" value="PROTEIN PAFC"/>
    <property type="match status" value="1"/>
</dbReference>
<keyword evidence="6" id="KW-1185">Reference proteome</keyword>
<evidence type="ECO:0000256" key="1">
    <source>
        <dbReference type="ARBA" id="ARBA00023015"/>
    </source>
</evidence>
<gene>
    <name evidence="5" type="ORF">QWZ03_02915</name>
</gene>
<dbReference type="InterPro" id="IPR028349">
    <property type="entry name" value="PafC-like"/>
</dbReference>
<evidence type="ECO:0000259" key="4">
    <source>
        <dbReference type="PROSITE" id="PS51000"/>
    </source>
</evidence>
<comment type="caution">
    <text evidence="5">The sequence shown here is derived from an EMBL/GenBank/DDBJ whole genome shotgun (WGS) entry which is preliminary data.</text>
</comment>
<organism evidence="5 6">
    <name type="scientific">Chitinimonas viridis</name>
    <dbReference type="NCBI Taxonomy" id="664880"/>
    <lineage>
        <taxon>Bacteria</taxon>
        <taxon>Pseudomonadati</taxon>
        <taxon>Pseudomonadota</taxon>
        <taxon>Betaproteobacteria</taxon>
        <taxon>Neisseriales</taxon>
        <taxon>Chitinibacteraceae</taxon>
        <taxon>Chitinimonas</taxon>
    </lineage>
</organism>
<name>A0ABT8B0T7_9NEIS</name>
<feature type="chain" id="PRO_5047217439" evidence="3">
    <location>
        <begin position="22"/>
        <end position="336"/>
    </location>
</feature>